<dbReference type="RefSeq" id="WP_085099075.1">
    <property type="nucleotide sequence ID" value="NZ_LQPK01000010.1"/>
</dbReference>
<keyword evidence="1" id="KW-0812">Transmembrane</keyword>
<feature type="transmembrane region" description="Helical" evidence="1">
    <location>
        <begin position="84"/>
        <end position="106"/>
    </location>
</feature>
<protein>
    <recommendedName>
        <fullName evidence="4">Lipoprotein</fullName>
    </recommendedName>
</protein>
<keyword evidence="1" id="KW-0472">Membrane</keyword>
<name>A0ABX3VP00_9MYCO</name>
<dbReference type="EMBL" id="LQPK01000010">
    <property type="protein sequence ID" value="ORW31845.1"/>
    <property type="molecule type" value="Genomic_DNA"/>
</dbReference>
<proteinExistence type="predicted"/>
<accession>A0ABX3VP00</accession>
<dbReference type="Proteomes" id="UP000193801">
    <property type="component" value="Unassembled WGS sequence"/>
</dbReference>
<reference evidence="2 3" key="1">
    <citation type="journal article" date="2015" name="Emerg. Microbes Infect.">
        <title>Characterization of 17 strains belonging to the Mycobacterium simiae complex and description of Mycobacterium paraense sp. nov.</title>
        <authorList>
            <person name="Fusco da Costa A.R."/>
            <person name="Fedrizzi T."/>
            <person name="Lopes M.L."/>
            <person name="Pecorari M."/>
            <person name="Oliveira da Costa W.L."/>
            <person name="Giacobazzi E."/>
            <person name="da Costa Bahia J.R."/>
            <person name="De Sanctis V."/>
            <person name="Batista Lima K.V."/>
            <person name="Bertorelli R."/>
            <person name="Grottola A."/>
            <person name="Fabio A."/>
            <person name="Mariottini A."/>
            <person name="Ferretti P."/>
            <person name="Di Leva F."/>
            <person name="Fregni Serpini G."/>
            <person name="Tagliazucchi S."/>
            <person name="Rumpianesi F."/>
            <person name="Jousson O."/>
            <person name="Segata N."/>
            <person name="Tortoli E."/>
        </authorList>
    </citation>
    <scope>NUCLEOTIDE SEQUENCE [LARGE SCALE GENOMIC DNA]</scope>
    <source>
        <strain evidence="2 3">FI-07156</strain>
    </source>
</reference>
<evidence type="ECO:0000256" key="1">
    <source>
        <dbReference type="SAM" id="Phobius"/>
    </source>
</evidence>
<gene>
    <name evidence="2" type="ORF">AWB91_12605</name>
</gene>
<feature type="transmembrane region" description="Helical" evidence="1">
    <location>
        <begin position="126"/>
        <end position="145"/>
    </location>
</feature>
<sequence length="165" mass="18429">MQWLRHRYGAGPLNLVGLLACFAVAAYAATRVLQEGGWAAVFLWFILCVVAHDLIGWPVYAWVDRRLQRAESRQAATRGLLVPWINHVRAPAFISGVLFAIAFPLIFRLSDADYQATTGFTEEVYLFNWVGVSALLFAVSGALYAGRWALARRRRGDASYKPAIQ</sequence>
<dbReference type="PROSITE" id="PS51257">
    <property type="entry name" value="PROKAR_LIPOPROTEIN"/>
    <property type="match status" value="1"/>
</dbReference>
<evidence type="ECO:0000313" key="3">
    <source>
        <dbReference type="Proteomes" id="UP000193801"/>
    </source>
</evidence>
<evidence type="ECO:0000313" key="2">
    <source>
        <dbReference type="EMBL" id="ORW31845.1"/>
    </source>
</evidence>
<comment type="caution">
    <text evidence="2">The sequence shown here is derived from an EMBL/GenBank/DDBJ whole genome shotgun (WGS) entry which is preliminary data.</text>
</comment>
<keyword evidence="3" id="KW-1185">Reference proteome</keyword>
<evidence type="ECO:0008006" key="4">
    <source>
        <dbReference type="Google" id="ProtNLM"/>
    </source>
</evidence>
<feature type="transmembrane region" description="Helical" evidence="1">
    <location>
        <begin position="12"/>
        <end position="29"/>
    </location>
</feature>
<keyword evidence="1" id="KW-1133">Transmembrane helix</keyword>
<organism evidence="2 3">
    <name type="scientific">Mycobacterium paraense</name>
    <dbReference type="NCBI Taxonomy" id="767916"/>
    <lineage>
        <taxon>Bacteria</taxon>
        <taxon>Bacillati</taxon>
        <taxon>Actinomycetota</taxon>
        <taxon>Actinomycetes</taxon>
        <taxon>Mycobacteriales</taxon>
        <taxon>Mycobacteriaceae</taxon>
        <taxon>Mycobacterium</taxon>
        <taxon>Mycobacterium simiae complex</taxon>
    </lineage>
</organism>
<feature type="transmembrane region" description="Helical" evidence="1">
    <location>
        <begin position="41"/>
        <end position="63"/>
    </location>
</feature>